<dbReference type="VEuPathDB" id="FungiDB:PC110_g22222"/>
<evidence type="ECO:0000313" key="1">
    <source>
        <dbReference type="EMBL" id="RAW21335.1"/>
    </source>
</evidence>
<dbReference type="PANTHER" id="PTHR33206">
    <property type="entry name" value="PROTEIN CBG10425"/>
    <property type="match status" value="1"/>
</dbReference>
<organism evidence="1 2">
    <name type="scientific">Phytophthora cactorum</name>
    <dbReference type="NCBI Taxonomy" id="29920"/>
    <lineage>
        <taxon>Eukaryota</taxon>
        <taxon>Sar</taxon>
        <taxon>Stramenopiles</taxon>
        <taxon>Oomycota</taxon>
        <taxon>Peronosporomycetes</taxon>
        <taxon>Peronosporales</taxon>
        <taxon>Peronosporaceae</taxon>
        <taxon>Phytophthora</taxon>
    </lineage>
</organism>
<dbReference type="PANTHER" id="PTHR33206:SF1">
    <property type="entry name" value="DNA-DIRECTED DNA POLYMERASE"/>
    <property type="match status" value="1"/>
</dbReference>
<dbReference type="AlphaFoldDB" id="A0A329R9F4"/>
<protein>
    <submittedName>
        <fullName evidence="1">Uncharacterized protein</fullName>
    </submittedName>
</protein>
<accession>A0A329R9F4</accession>
<proteinExistence type="predicted"/>
<comment type="caution">
    <text evidence="1">The sequence shown here is derived from an EMBL/GenBank/DDBJ whole genome shotgun (WGS) entry which is preliminary data.</text>
</comment>
<gene>
    <name evidence="1" type="ORF">PC110_g22222</name>
</gene>
<name>A0A329R9F4_9STRA</name>
<reference evidence="1 2" key="1">
    <citation type="submission" date="2018-01" db="EMBL/GenBank/DDBJ databases">
        <title>Draft genome of the strawberry crown rot pathogen Phytophthora cactorum.</title>
        <authorList>
            <person name="Armitage A.D."/>
            <person name="Lysoe E."/>
            <person name="Nellist C.F."/>
            <person name="Harrison R.J."/>
            <person name="Brurberg M.B."/>
        </authorList>
    </citation>
    <scope>NUCLEOTIDE SEQUENCE [LARGE SCALE GENOMIC DNA]</scope>
    <source>
        <strain evidence="1 2">10300</strain>
    </source>
</reference>
<keyword evidence="2" id="KW-1185">Reference proteome</keyword>
<dbReference type="OrthoDB" id="111907at2759"/>
<sequence>MSGYKAQDLEAKREFNMTTKYLNDLAKKQKYLCIKCNTARKNLPLKGFHFSKLLQFNLDRLVYSIDKEEKDIYAKMKEDIAGGPSIIFNRYGYDANALYLWALGNDMPCGRLTTIDAYPGIVYNIQFDKIFGFF</sequence>
<dbReference type="EMBL" id="MJFZ01001848">
    <property type="protein sequence ID" value="RAW21335.1"/>
    <property type="molecule type" value="Genomic_DNA"/>
</dbReference>
<dbReference type="Proteomes" id="UP000251314">
    <property type="component" value="Unassembled WGS sequence"/>
</dbReference>
<evidence type="ECO:0000313" key="2">
    <source>
        <dbReference type="Proteomes" id="UP000251314"/>
    </source>
</evidence>